<sequence length="430" mass="48687">MTLTTLLAGYKIHSLNFQPNKEIISYVTILLLLCCHANTDNPINTTNNEHQEKTLLNLTLLFNDSDQLNNKKFNDCSISLTEFIIYFYIQPIICFIGFILNILNVIIFCRPQFSGAAYAYMIAMSLADAITLISYMPSGLVRVVMTLTTLLAGYKIHSLNFQPNKEIISYVTILLLLCCHANTDNPINTTNNEHQEKTLLNLTLLFNDSDQLNNKKFNDCSISLTEFIIYFYIQPIICFIGFILNILNVIIFCRPQFSGAAYAYMIAMSLADAITLISYMPSGLVRVVMTLTTLLAGYKIHSLNFQPNKEIISYVTILLLLCCHANTDNPINTTNNEHQEKTLLNLTLLFNDSDQLNNKKFNDCSISLTEFIIYFYIQPIICFIGFILNILNVIIFCRPQFSGAAYAYMIAMSLADAITLISYMPSGLVR</sequence>
<feature type="transmembrane region" description="Helical" evidence="1">
    <location>
        <begin position="227"/>
        <end position="247"/>
    </location>
</feature>
<keyword evidence="1" id="KW-0472">Membrane</keyword>
<protein>
    <recommendedName>
        <fullName evidence="4">G-protein coupled receptors family 1 profile domain-containing protein</fullName>
    </recommendedName>
</protein>
<evidence type="ECO:0000313" key="2">
    <source>
        <dbReference type="EMBL" id="RTG84913.1"/>
    </source>
</evidence>
<accession>A0A430QB54</accession>
<gene>
    <name evidence="2" type="ORF">DC041_0008163</name>
</gene>
<organism evidence="2 3">
    <name type="scientific">Schistosoma bovis</name>
    <name type="common">Blood fluke</name>
    <dbReference type="NCBI Taxonomy" id="6184"/>
    <lineage>
        <taxon>Eukaryota</taxon>
        <taxon>Metazoa</taxon>
        <taxon>Spiralia</taxon>
        <taxon>Lophotrochozoa</taxon>
        <taxon>Platyhelminthes</taxon>
        <taxon>Trematoda</taxon>
        <taxon>Digenea</taxon>
        <taxon>Strigeidida</taxon>
        <taxon>Schistosomatoidea</taxon>
        <taxon>Schistosomatidae</taxon>
        <taxon>Schistosoma</taxon>
    </lineage>
</organism>
<keyword evidence="1" id="KW-1133">Transmembrane helix</keyword>
<dbReference type="Proteomes" id="UP000290809">
    <property type="component" value="Unassembled WGS sequence"/>
</dbReference>
<dbReference type="Gene3D" id="1.20.1070.10">
    <property type="entry name" value="Rhodopsin 7-helix transmembrane proteins"/>
    <property type="match status" value="3"/>
</dbReference>
<evidence type="ECO:0000256" key="1">
    <source>
        <dbReference type="SAM" id="Phobius"/>
    </source>
</evidence>
<dbReference type="PANTHER" id="PTHR46641">
    <property type="entry name" value="FMRFAMIDE RECEPTOR-RELATED"/>
    <property type="match status" value="1"/>
</dbReference>
<dbReference type="EMBL" id="QMKO01002074">
    <property type="protein sequence ID" value="RTG84913.1"/>
    <property type="molecule type" value="Genomic_DNA"/>
</dbReference>
<name>A0A430QB54_SCHBO</name>
<dbReference type="PANTHER" id="PTHR46641:SF2">
    <property type="entry name" value="FMRFAMIDE RECEPTOR"/>
    <property type="match status" value="1"/>
</dbReference>
<feature type="transmembrane region" description="Helical" evidence="1">
    <location>
        <begin position="259"/>
        <end position="277"/>
    </location>
</feature>
<keyword evidence="3" id="KW-1185">Reference proteome</keyword>
<feature type="transmembrane region" description="Helical" evidence="1">
    <location>
        <begin position="83"/>
        <end position="103"/>
    </location>
</feature>
<reference evidence="2 3" key="1">
    <citation type="journal article" date="2019" name="PLoS Pathog.">
        <title>Genome sequence of the bovine parasite Schistosoma bovis Tanzania.</title>
        <authorList>
            <person name="Oey H."/>
            <person name="Zakrzewski M."/>
            <person name="Gobert G."/>
            <person name="Gravermann K."/>
            <person name="Stoye J."/>
            <person name="Jones M."/>
            <person name="Mcmanus D."/>
            <person name="Krause L."/>
        </authorList>
    </citation>
    <scope>NUCLEOTIDE SEQUENCE [LARGE SCALE GENOMIC DNA]</scope>
    <source>
        <strain evidence="2 3">TAN1997</strain>
    </source>
</reference>
<dbReference type="SUPFAM" id="SSF81321">
    <property type="entry name" value="Family A G protein-coupled receptor-like"/>
    <property type="match status" value="3"/>
</dbReference>
<dbReference type="AlphaFoldDB" id="A0A430QB54"/>
<proteinExistence type="predicted"/>
<evidence type="ECO:0000313" key="3">
    <source>
        <dbReference type="Proteomes" id="UP000290809"/>
    </source>
</evidence>
<dbReference type="InterPro" id="IPR052954">
    <property type="entry name" value="GPCR-Ligand_Int"/>
</dbReference>
<feature type="transmembrane region" description="Helical" evidence="1">
    <location>
        <begin position="115"/>
        <end position="133"/>
    </location>
</feature>
<evidence type="ECO:0008006" key="4">
    <source>
        <dbReference type="Google" id="ProtNLM"/>
    </source>
</evidence>
<keyword evidence="1" id="KW-0812">Transmembrane</keyword>
<feature type="transmembrane region" description="Helical" evidence="1">
    <location>
        <begin position="404"/>
        <end position="424"/>
    </location>
</feature>
<feature type="transmembrane region" description="Helical" evidence="1">
    <location>
        <begin position="371"/>
        <end position="397"/>
    </location>
</feature>
<comment type="caution">
    <text evidence="2">The sequence shown here is derived from an EMBL/GenBank/DDBJ whole genome shotgun (WGS) entry which is preliminary data.</text>
</comment>